<sequence length="260" mass="28952">MEKPFATRPPVVAVVVDNFDCDILTRSSPYTHERLQDLSSSCALKSQPRLAVTGPERSKDFCSCSSLKRRHKTVPTPDMKEIFLEDRAMYTYTVSSKFTDTSFRRQVSFRNGIPTKVSIPNSLLLGYDIVVHFNTDCLVGQKSELETSQISDDAAPWESTGTSSTFRKCLFYFKSLPALSSPTQHSRSVSTPCTLRQDTQSNQVTFQATNPTKSPSDLAILVTGHFTGKLRGSSSGSRHPLMPLQALLLLIRQSDSRNDF</sequence>
<proteinExistence type="predicted"/>
<keyword evidence="2" id="KW-1185">Reference proteome</keyword>
<organism evidence="1 2">
    <name type="scientific">Tetrapyrgos nigripes</name>
    <dbReference type="NCBI Taxonomy" id="182062"/>
    <lineage>
        <taxon>Eukaryota</taxon>
        <taxon>Fungi</taxon>
        <taxon>Dikarya</taxon>
        <taxon>Basidiomycota</taxon>
        <taxon>Agaricomycotina</taxon>
        <taxon>Agaricomycetes</taxon>
        <taxon>Agaricomycetidae</taxon>
        <taxon>Agaricales</taxon>
        <taxon>Marasmiineae</taxon>
        <taxon>Marasmiaceae</taxon>
        <taxon>Tetrapyrgos</taxon>
    </lineage>
</organism>
<dbReference type="EMBL" id="JAACJM010000025">
    <property type="protein sequence ID" value="KAF5365907.1"/>
    <property type="molecule type" value="Genomic_DNA"/>
</dbReference>
<evidence type="ECO:0000313" key="1">
    <source>
        <dbReference type="EMBL" id="KAF5365907.1"/>
    </source>
</evidence>
<name>A0A8H5GJ81_9AGAR</name>
<gene>
    <name evidence="1" type="ORF">D9758_006645</name>
</gene>
<accession>A0A8H5GJ81</accession>
<dbReference type="AlphaFoldDB" id="A0A8H5GJ81"/>
<dbReference type="Proteomes" id="UP000559256">
    <property type="component" value="Unassembled WGS sequence"/>
</dbReference>
<protein>
    <submittedName>
        <fullName evidence="1">Uncharacterized protein</fullName>
    </submittedName>
</protein>
<reference evidence="1 2" key="1">
    <citation type="journal article" date="2020" name="ISME J.">
        <title>Uncovering the hidden diversity of litter-decomposition mechanisms in mushroom-forming fungi.</title>
        <authorList>
            <person name="Floudas D."/>
            <person name="Bentzer J."/>
            <person name="Ahren D."/>
            <person name="Johansson T."/>
            <person name="Persson P."/>
            <person name="Tunlid A."/>
        </authorList>
    </citation>
    <scope>NUCLEOTIDE SEQUENCE [LARGE SCALE GENOMIC DNA]</scope>
    <source>
        <strain evidence="1 2">CBS 291.85</strain>
    </source>
</reference>
<comment type="caution">
    <text evidence="1">The sequence shown here is derived from an EMBL/GenBank/DDBJ whole genome shotgun (WGS) entry which is preliminary data.</text>
</comment>
<evidence type="ECO:0000313" key="2">
    <source>
        <dbReference type="Proteomes" id="UP000559256"/>
    </source>
</evidence>